<evidence type="ECO:0000313" key="2">
    <source>
        <dbReference type="Proteomes" id="UP001266305"/>
    </source>
</evidence>
<reference evidence="1 2" key="1">
    <citation type="submission" date="2023-05" db="EMBL/GenBank/DDBJ databases">
        <title>B98-5 Cell Line De Novo Hybrid Assembly: An Optical Mapping Approach.</title>
        <authorList>
            <person name="Kananen K."/>
            <person name="Auerbach J.A."/>
            <person name="Kautto E."/>
            <person name="Blachly J.S."/>
        </authorList>
    </citation>
    <scope>NUCLEOTIDE SEQUENCE [LARGE SCALE GENOMIC DNA]</scope>
    <source>
        <strain evidence="1">B95-8</strain>
        <tissue evidence="1">Cell line</tissue>
    </source>
</reference>
<name>A0ABQ9TE66_SAGOE</name>
<feature type="non-terminal residue" evidence="1">
    <location>
        <position position="51"/>
    </location>
</feature>
<protein>
    <submittedName>
        <fullName evidence="1">Uncharacterized protein</fullName>
    </submittedName>
</protein>
<sequence>KAQKMRGRQTFRRIFVAHRPEDFQWRSPTGYQHDSCGWHSGFAGTLVQQLF</sequence>
<gene>
    <name evidence="1" type="ORF">P7K49_038255</name>
</gene>
<proteinExistence type="predicted"/>
<keyword evidence="2" id="KW-1185">Reference proteome</keyword>
<accession>A0ABQ9TE66</accession>
<feature type="non-terminal residue" evidence="1">
    <location>
        <position position="1"/>
    </location>
</feature>
<dbReference type="Proteomes" id="UP001266305">
    <property type="component" value="Unassembled WGS sequence"/>
</dbReference>
<dbReference type="EMBL" id="JASSZA010000023">
    <property type="protein sequence ID" value="KAK2083019.1"/>
    <property type="molecule type" value="Genomic_DNA"/>
</dbReference>
<comment type="caution">
    <text evidence="1">The sequence shown here is derived from an EMBL/GenBank/DDBJ whole genome shotgun (WGS) entry which is preliminary data.</text>
</comment>
<evidence type="ECO:0000313" key="1">
    <source>
        <dbReference type="EMBL" id="KAK2083019.1"/>
    </source>
</evidence>
<organism evidence="1 2">
    <name type="scientific">Saguinus oedipus</name>
    <name type="common">Cotton-top tamarin</name>
    <name type="synonym">Oedipomidas oedipus</name>
    <dbReference type="NCBI Taxonomy" id="9490"/>
    <lineage>
        <taxon>Eukaryota</taxon>
        <taxon>Metazoa</taxon>
        <taxon>Chordata</taxon>
        <taxon>Craniata</taxon>
        <taxon>Vertebrata</taxon>
        <taxon>Euteleostomi</taxon>
        <taxon>Mammalia</taxon>
        <taxon>Eutheria</taxon>
        <taxon>Euarchontoglires</taxon>
        <taxon>Primates</taxon>
        <taxon>Haplorrhini</taxon>
        <taxon>Platyrrhini</taxon>
        <taxon>Cebidae</taxon>
        <taxon>Callitrichinae</taxon>
        <taxon>Saguinus</taxon>
    </lineage>
</organism>